<dbReference type="GO" id="GO:0006487">
    <property type="term" value="P:protein N-linked glycosylation"/>
    <property type="evidence" value="ECO:0007669"/>
    <property type="project" value="TreeGrafter"/>
</dbReference>
<reference evidence="15" key="1">
    <citation type="submission" date="2019-03" db="EMBL/GenBank/DDBJ databases">
        <title>Improved annotation for the trematode Fasciola hepatica.</title>
        <authorList>
            <person name="Choi Y.-J."/>
            <person name="Martin J."/>
            <person name="Mitreva M."/>
        </authorList>
    </citation>
    <scope>NUCLEOTIDE SEQUENCE [LARGE SCALE GENOMIC DNA]</scope>
</reference>
<gene>
    <name evidence="15" type="ORF">D915_003840</name>
</gene>
<dbReference type="InterPro" id="IPR026116">
    <property type="entry name" value="GT18_cat"/>
</dbReference>
<keyword evidence="6" id="KW-0808">Transferase</keyword>
<evidence type="ECO:0000256" key="2">
    <source>
        <dbReference type="ARBA" id="ARBA00004922"/>
    </source>
</evidence>
<keyword evidence="12" id="KW-0325">Glycoprotein</keyword>
<protein>
    <recommendedName>
        <fullName evidence="4">alpha-1,6-mannosyl-glycoprotein 6-beta-N-acetylglucosaminyltransferase</fullName>
        <ecNumber evidence="4">2.4.1.155</ecNumber>
    </recommendedName>
</protein>
<keyword evidence="7" id="KW-0812">Transmembrane</keyword>
<keyword evidence="9" id="KW-1133">Transmembrane helix</keyword>
<dbReference type="EC" id="2.4.1.155" evidence="4"/>
<dbReference type="PANTHER" id="PTHR15075">
    <property type="entry name" value="ALPHA-MANNOSIDE BETA-1,6-N-ACETYLGLUCOSAMINYLTRANSFERASE"/>
    <property type="match status" value="1"/>
</dbReference>
<keyword evidence="16" id="KW-1185">Reference proteome</keyword>
<keyword evidence="10" id="KW-0333">Golgi apparatus</keyword>
<evidence type="ECO:0000256" key="6">
    <source>
        <dbReference type="ARBA" id="ARBA00022679"/>
    </source>
</evidence>
<evidence type="ECO:0000256" key="4">
    <source>
        <dbReference type="ARBA" id="ARBA00012671"/>
    </source>
</evidence>
<keyword evidence="11" id="KW-0472">Membrane</keyword>
<evidence type="ECO:0000259" key="14">
    <source>
        <dbReference type="Pfam" id="PF15024"/>
    </source>
</evidence>
<evidence type="ECO:0000256" key="13">
    <source>
        <dbReference type="ARBA" id="ARBA00048243"/>
    </source>
</evidence>
<dbReference type="InterPro" id="IPR052105">
    <property type="entry name" value="MGAT5_Glycosyltransferase"/>
</dbReference>
<comment type="subcellular location">
    <subcellularLocation>
        <location evidence="1">Golgi apparatus membrane</location>
        <topology evidence="1">Single-pass type II membrane protein</topology>
    </subcellularLocation>
</comment>
<evidence type="ECO:0000256" key="9">
    <source>
        <dbReference type="ARBA" id="ARBA00022989"/>
    </source>
</evidence>
<organism evidence="15 16">
    <name type="scientific">Fasciola hepatica</name>
    <name type="common">Liver fluke</name>
    <dbReference type="NCBI Taxonomy" id="6192"/>
    <lineage>
        <taxon>Eukaryota</taxon>
        <taxon>Metazoa</taxon>
        <taxon>Spiralia</taxon>
        <taxon>Lophotrochozoa</taxon>
        <taxon>Platyhelminthes</taxon>
        <taxon>Trematoda</taxon>
        <taxon>Digenea</taxon>
        <taxon>Plagiorchiida</taxon>
        <taxon>Echinostomata</taxon>
        <taxon>Echinostomatoidea</taxon>
        <taxon>Fasciolidae</taxon>
        <taxon>Fasciola</taxon>
    </lineage>
</organism>
<dbReference type="PANTHER" id="PTHR15075:SF2">
    <property type="entry name" value="ALPHA-1,6-MANNOSYLGLYCOPROTEIN 6-BETA-N-ACETYLGLUCOSAMINYLTRANSFERASE"/>
    <property type="match status" value="1"/>
</dbReference>
<dbReference type="GO" id="GO:0030144">
    <property type="term" value="F:alpha-1,6-mannosylglycoprotein 6-beta-N-acetylglucosaminyltransferase activity"/>
    <property type="evidence" value="ECO:0007669"/>
    <property type="project" value="UniProtKB-EC"/>
</dbReference>
<name>A0A4E0RGW6_FASHE</name>
<keyword evidence="8" id="KW-0735">Signal-anchor</keyword>
<feature type="domain" description="Glycosyltransferase family 18 catalytic" evidence="14">
    <location>
        <begin position="2"/>
        <end position="567"/>
    </location>
</feature>
<evidence type="ECO:0000256" key="7">
    <source>
        <dbReference type="ARBA" id="ARBA00022692"/>
    </source>
</evidence>
<keyword evidence="5" id="KW-0328">Glycosyltransferase</keyword>
<dbReference type="Pfam" id="PF15024">
    <property type="entry name" value="Glyco_transf_18"/>
    <property type="match status" value="1"/>
</dbReference>
<evidence type="ECO:0000313" key="16">
    <source>
        <dbReference type="Proteomes" id="UP000230066"/>
    </source>
</evidence>
<dbReference type="UniPathway" id="UPA00378"/>
<comment type="pathway">
    <text evidence="2">Protein modification; protein glycosylation.</text>
</comment>
<evidence type="ECO:0000256" key="11">
    <source>
        <dbReference type="ARBA" id="ARBA00023136"/>
    </source>
</evidence>
<dbReference type="EMBL" id="JXXN02001178">
    <property type="protein sequence ID" value="THD25354.1"/>
    <property type="molecule type" value="Genomic_DNA"/>
</dbReference>
<dbReference type="Proteomes" id="UP000230066">
    <property type="component" value="Unassembled WGS sequence"/>
</dbReference>
<evidence type="ECO:0000256" key="5">
    <source>
        <dbReference type="ARBA" id="ARBA00022676"/>
    </source>
</evidence>
<comment type="catalytic activity">
    <reaction evidence="13">
        <text>N(4)-{beta-D-GlcNAc-(1-&gt;2)-[beta-D-GlcNAc-(1-&gt;4)]-alpha-D-Man-(1-&gt;3)-[beta-D-GlcNAc-(1-&gt;2)-alpha-D-Man-(1-&gt;6)]-beta-D-Man-(1-&gt;4)-beta-D-GlcNAc-(1-&gt;4)-beta-D-GlcNAc}-L-asparaginyl-[protein] + UDP-N-acetyl-alpha-D-glucosamine = N(4)-{beta-D-GlcNAc-(1-&gt;2)-[beta-D-GlcNAc-(1-&gt;4)]-alpha-D-Man-(1-&gt;3)-[beta-D-GlcNAc-(1-&gt;2)-[beta-D-GlcNAc-(1-&gt;6)]-alpha-D-Man-(1-&gt;6)]-beta-D-Man-(1-&gt;4)-beta-D-GlcNAc-(1-&gt;4)-beta-D-GlcNAc}-L-asparaginyl-[protein] + UDP + H(+)</text>
        <dbReference type="Rhea" id="RHEA:16921"/>
        <dbReference type="Rhea" id="RHEA-COMP:14374"/>
        <dbReference type="Rhea" id="RHEA-COMP:14377"/>
        <dbReference type="ChEBI" id="CHEBI:15378"/>
        <dbReference type="ChEBI" id="CHEBI:57705"/>
        <dbReference type="ChEBI" id="CHEBI:58223"/>
        <dbReference type="ChEBI" id="CHEBI:139507"/>
        <dbReference type="ChEBI" id="CHEBI:139510"/>
        <dbReference type="EC" id="2.4.1.155"/>
    </reaction>
</comment>
<comment type="similarity">
    <text evidence="3">Belongs to the glycosyltransferase 18 family.</text>
</comment>
<accession>A0A4E0RGW6</accession>
<evidence type="ECO:0000256" key="8">
    <source>
        <dbReference type="ARBA" id="ARBA00022968"/>
    </source>
</evidence>
<dbReference type="AlphaFoldDB" id="A0A4E0RGW6"/>
<evidence type="ECO:0000256" key="1">
    <source>
        <dbReference type="ARBA" id="ARBA00004323"/>
    </source>
</evidence>
<evidence type="ECO:0000256" key="10">
    <source>
        <dbReference type="ARBA" id="ARBA00023034"/>
    </source>
</evidence>
<sequence length="582" mass="66045">MAKIRTTMTELISLVVTDDEHTNSNQFMRERIKRMWSQWIDGLDRYKRWIDQSSTQLTVKPNLYNRIKLHIHIHLGLLTLGPSVGIEEEINKGGPLGELVQWTDLITALYLLGHKVTVSKNIAQTVQLLRDGNFHDTPCSGIPERPHLVYTDIRGFRQIEKRKASFPKCKFRVLDSFGTENKYNLKVPVQFSRLKLNLQQFQTFFPHTPDNSFLGFVIDHSDAAPMIPRGSTDRPIALVAGKVVQMWKNATAYLKTLSEFFEIHGNVADVSDAKQLPSFVTNHKVLSGTEYLGLLKSATVLVGLGFPYESPGPLEAIAHGVIFLNVKFKSPHNKKTVKFFEDKPTDRQLTSQHPYIEDYVGEPYSYLMLPEDTEHVRETVRRLLSTPVDSGYIPFELTTTGYLERLNALLNHQDFCTGQASNQSTTFTPILAPAGWSCNKACESVERLSPPLTVLSGPQTTKESIQVVPSSYLDHRYEYARPRTASIKWQRLRCAPQYFTELNRADKLSQLWNFTCRTNVPSADMTAPFVDVTRGACSFQLNNLRFSCTYPDPSDPVKPNIQRICPCHTRLLGQSTLCEQCV</sequence>
<proteinExistence type="inferred from homology"/>
<comment type="caution">
    <text evidence="15">The sequence shown here is derived from an EMBL/GenBank/DDBJ whole genome shotgun (WGS) entry which is preliminary data.</text>
</comment>
<evidence type="ECO:0000313" key="15">
    <source>
        <dbReference type="EMBL" id="THD25354.1"/>
    </source>
</evidence>
<evidence type="ECO:0000256" key="12">
    <source>
        <dbReference type="ARBA" id="ARBA00023180"/>
    </source>
</evidence>
<dbReference type="GO" id="GO:0000139">
    <property type="term" value="C:Golgi membrane"/>
    <property type="evidence" value="ECO:0007669"/>
    <property type="project" value="UniProtKB-SubCell"/>
</dbReference>
<evidence type="ECO:0000256" key="3">
    <source>
        <dbReference type="ARBA" id="ARBA00007477"/>
    </source>
</evidence>